<dbReference type="AlphaFoldDB" id="A0AAV7THG3"/>
<organism evidence="1 2">
    <name type="scientific">Pleurodeles waltl</name>
    <name type="common">Iberian ribbed newt</name>
    <dbReference type="NCBI Taxonomy" id="8319"/>
    <lineage>
        <taxon>Eukaryota</taxon>
        <taxon>Metazoa</taxon>
        <taxon>Chordata</taxon>
        <taxon>Craniata</taxon>
        <taxon>Vertebrata</taxon>
        <taxon>Euteleostomi</taxon>
        <taxon>Amphibia</taxon>
        <taxon>Batrachia</taxon>
        <taxon>Caudata</taxon>
        <taxon>Salamandroidea</taxon>
        <taxon>Salamandridae</taxon>
        <taxon>Pleurodelinae</taxon>
        <taxon>Pleurodeles</taxon>
    </lineage>
</organism>
<protein>
    <submittedName>
        <fullName evidence="1">Uncharacterized protein</fullName>
    </submittedName>
</protein>
<comment type="caution">
    <text evidence="1">The sequence shown here is derived from an EMBL/GenBank/DDBJ whole genome shotgun (WGS) entry which is preliminary data.</text>
</comment>
<gene>
    <name evidence="1" type="ORF">NDU88_001018</name>
</gene>
<accession>A0AAV7THG3</accession>
<dbReference type="Gene3D" id="3.30.70.1820">
    <property type="entry name" value="L1 transposable element, RRM domain"/>
    <property type="match status" value="1"/>
</dbReference>
<name>A0AAV7THG3_PLEWA</name>
<dbReference type="Gene3D" id="1.20.5.340">
    <property type="match status" value="1"/>
</dbReference>
<dbReference type="Proteomes" id="UP001066276">
    <property type="component" value="Chromosome 3_2"/>
</dbReference>
<keyword evidence="2" id="KW-1185">Reference proteome</keyword>
<evidence type="ECO:0000313" key="1">
    <source>
        <dbReference type="EMBL" id="KAJ1175731.1"/>
    </source>
</evidence>
<sequence length="157" mass="17795">MDPAKSTTIECILQEVMTVGRRLKGMDSNISALTAETKSIGMDIAGFQNRVTGLEQRITAVENHLKGIPERDHELLFLHSKVIDLQDRSRRDSVRFFGFLENSEGSDTKGFLRNTIPVITGLTFDPPLEFQWAHRLGPKQQDSPIWPHPINACFLRH</sequence>
<evidence type="ECO:0000313" key="2">
    <source>
        <dbReference type="Proteomes" id="UP001066276"/>
    </source>
</evidence>
<proteinExistence type="predicted"/>
<dbReference type="EMBL" id="JANPWB010000006">
    <property type="protein sequence ID" value="KAJ1175731.1"/>
    <property type="molecule type" value="Genomic_DNA"/>
</dbReference>
<reference evidence="1" key="1">
    <citation type="journal article" date="2022" name="bioRxiv">
        <title>Sequencing and chromosome-scale assembly of the giantPleurodeles waltlgenome.</title>
        <authorList>
            <person name="Brown T."/>
            <person name="Elewa A."/>
            <person name="Iarovenko S."/>
            <person name="Subramanian E."/>
            <person name="Araus A.J."/>
            <person name="Petzold A."/>
            <person name="Susuki M."/>
            <person name="Suzuki K.-i.T."/>
            <person name="Hayashi T."/>
            <person name="Toyoda A."/>
            <person name="Oliveira C."/>
            <person name="Osipova E."/>
            <person name="Leigh N.D."/>
            <person name="Simon A."/>
            <person name="Yun M.H."/>
        </authorList>
    </citation>
    <scope>NUCLEOTIDE SEQUENCE</scope>
    <source>
        <strain evidence="1">20211129_DDA</strain>
        <tissue evidence="1">Liver</tissue>
    </source>
</reference>